<feature type="transmembrane region" description="Helical" evidence="6">
    <location>
        <begin position="160"/>
        <end position="182"/>
    </location>
</feature>
<dbReference type="InterPro" id="IPR035952">
    <property type="entry name" value="Rhomboid-like_sf"/>
</dbReference>
<evidence type="ECO:0000256" key="1">
    <source>
        <dbReference type="ARBA" id="ARBA00004141"/>
    </source>
</evidence>
<feature type="transmembrane region" description="Helical" evidence="6">
    <location>
        <begin position="134"/>
        <end position="153"/>
    </location>
</feature>
<evidence type="ECO:0000259" key="7">
    <source>
        <dbReference type="Pfam" id="PF20216"/>
    </source>
</evidence>
<reference evidence="8 9" key="1">
    <citation type="submission" date="2018-11" db="EMBL/GenBank/DDBJ databases">
        <title>Complete genome sequence of Nocardioides baekrokdamisoli strain KCTC 39748.</title>
        <authorList>
            <person name="Kang S.W."/>
            <person name="Lee K.C."/>
            <person name="Kim K.K."/>
            <person name="Kim J.S."/>
            <person name="Kim D.S."/>
            <person name="Ko S.H."/>
            <person name="Yang S.H."/>
            <person name="Shin Y.K."/>
            <person name="Lee J.S."/>
        </authorList>
    </citation>
    <scope>NUCLEOTIDE SEQUENCE [LARGE SCALE GENOMIC DNA]</scope>
    <source>
        <strain evidence="8 9">KCTC 39748</strain>
    </source>
</reference>
<sequence>MSRFRLSAGGSRAHEPWFRIGTLDVGTTWFVVLLGGVGLLAYAVGGADFESDIAFLPDASWTLHHPWSVVTWPLAILFSRGALNFAIGLFFLWYFGRELESSVFGRNKLAWWLVLTTLVFPAVVSLLVALVPGWVYPLFGLQFLGLAVFLLYAAEWPRRLFFWGVPAWILGIIYLAVTLVQYLADRNWAMVFGLLIGLGISAIAARQYGALSEYAWIPRLPGGGPRRPRTRTRKSAQPTVVAGPWQGSSTTAPPVNRDAQRMDELLDKISAHGTESLTAAERRELEELRLRRRR</sequence>
<gene>
    <name evidence="8" type="ORF">Back2_24820</name>
</gene>
<dbReference type="GO" id="GO:0016020">
    <property type="term" value="C:membrane"/>
    <property type="evidence" value="ECO:0007669"/>
    <property type="project" value="UniProtKB-SubCell"/>
</dbReference>
<protein>
    <recommendedName>
        <fullName evidence="7">DUF6576 domain-containing protein</fullName>
    </recommendedName>
</protein>
<feature type="transmembrane region" description="Helical" evidence="6">
    <location>
        <begin position="188"/>
        <end position="205"/>
    </location>
</feature>
<feature type="region of interest" description="Disordered" evidence="5">
    <location>
        <begin position="223"/>
        <end position="256"/>
    </location>
</feature>
<evidence type="ECO:0000256" key="5">
    <source>
        <dbReference type="SAM" id="MobiDB-lite"/>
    </source>
</evidence>
<organism evidence="8 9">
    <name type="scientific">Nocardioides baekrokdamisoli</name>
    <dbReference type="NCBI Taxonomy" id="1804624"/>
    <lineage>
        <taxon>Bacteria</taxon>
        <taxon>Bacillati</taxon>
        <taxon>Actinomycetota</taxon>
        <taxon>Actinomycetes</taxon>
        <taxon>Propionibacteriales</taxon>
        <taxon>Nocardioidaceae</taxon>
        <taxon>Nocardioides</taxon>
    </lineage>
</organism>
<dbReference type="Gene3D" id="1.20.1540.10">
    <property type="entry name" value="Rhomboid-like"/>
    <property type="match status" value="1"/>
</dbReference>
<name>A0A3G9IQ57_9ACTN</name>
<keyword evidence="9" id="KW-1185">Reference proteome</keyword>
<keyword evidence="2 6" id="KW-0812">Transmembrane</keyword>
<dbReference type="Pfam" id="PF20216">
    <property type="entry name" value="DUF6576"/>
    <property type="match status" value="1"/>
</dbReference>
<dbReference type="KEGG" id="nbe:Back2_24820"/>
<dbReference type="AlphaFoldDB" id="A0A3G9IQ57"/>
<accession>A0A3G9IQ57</accession>
<evidence type="ECO:0000313" key="9">
    <source>
        <dbReference type="Proteomes" id="UP000271573"/>
    </source>
</evidence>
<dbReference type="SUPFAM" id="SSF144091">
    <property type="entry name" value="Rhomboid-like"/>
    <property type="match status" value="1"/>
</dbReference>
<dbReference type="RefSeq" id="WP_164512587.1">
    <property type="nucleotide sequence ID" value="NZ_AP019307.1"/>
</dbReference>
<proteinExistence type="predicted"/>
<dbReference type="InterPro" id="IPR046483">
    <property type="entry name" value="DUF6576"/>
</dbReference>
<dbReference type="EMBL" id="AP019307">
    <property type="protein sequence ID" value="BBH18195.1"/>
    <property type="molecule type" value="Genomic_DNA"/>
</dbReference>
<evidence type="ECO:0000256" key="3">
    <source>
        <dbReference type="ARBA" id="ARBA00022989"/>
    </source>
</evidence>
<evidence type="ECO:0000256" key="4">
    <source>
        <dbReference type="ARBA" id="ARBA00023136"/>
    </source>
</evidence>
<comment type="subcellular location">
    <subcellularLocation>
        <location evidence="1">Membrane</location>
        <topology evidence="1">Multi-pass membrane protein</topology>
    </subcellularLocation>
</comment>
<evidence type="ECO:0000256" key="2">
    <source>
        <dbReference type="ARBA" id="ARBA00022692"/>
    </source>
</evidence>
<feature type="transmembrane region" description="Helical" evidence="6">
    <location>
        <begin position="21"/>
        <end position="44"/>
    </location>
</feature>
<keyword evidence="4 6" id="KW-0472">Membrane</keyword>
<evidence type="ECO:0000313" key="8">
    <source>
        <dbReference type="EMBL" id="BBH18195.1"/>
    </source>
</evidence>
<feature type="transmembrane region" description="Helical" evidence="6">
    <location>
        <begin position="108"/>
        <end position="128"/>
    </location>
</feature>
<feature type="domain" description="DUF6576" evidence="7">
    <location>
        <begin position="260"/>
        <end position="288"/>
    </location>
</feature>
<feature type="transmembrane region" description="Helical" evidence="6">
    <location>
        <begin position="70"/>
        <end position="96"/>
    </location>
</feature>
<dbReference type="Proteomes" id="UP000271573">
    <property type="component" value="Chromosome"/>
</dbReference>
<keyword evidence="3 6" id="KW-1133">Transmembrane helix</keyword>
<evidence type="ECO:0000256" key="6">
    <source>
        <dbReference type="SAM" id="Phobius"/>
    </source>
</evidence>